<accession>A0ABS3JC09</accession>
<keyword evidence="2" id="KW-1185">Reference proteome</keyword>
<dbReference type="InterPro" id="IPR053745">
    <property type="entry name" value="Viral_Tail_Comp_sf"/>
</dbReference>
<evidence type="ECO:0000313" key="1">
    <source>
        <dbReference type="EMBL" id="MBO0947523.1"/>
    </source>
</evidence>
<name>A0ABS3JC09_9BACT</name>
<organism evidence="1 2">
    <name type="scientific">Fibrella forsythiae</name>
    <dbReference type="NCBI Taxonomy" id="2817061"/>
    <lineage>
        <taxon>Bacteria</taxon>
        <taxon>Pseudomonadati</taxon>
        <taxon>Bacteroidota</taxon>
        <taxon>Cytophagia</taxon>
        <taxon>Cytophagales</taxon>
        <taxon>Spirosomataceae</taxon>
        <taxon>Fibrella</taxon>
    </lineage>
</organism>
<protein>
    <submittedName>
        <fullName evidence="1">DUF3168 domain-containing protein</fullName>
    </submittedName>
</protein>
<evidence type="ECO:0000313" key="2">
    <source>
        <dbReference type="Proteomes" id="UP000664628"/>
    </source>
</evidence>
<gene>
    <name evidence="1" type="ORF">J2I46_02955</name>
</gene>
<dbReference type="InterPro" id="IPR021508">
    <property type="entry name" value="Gp17-like"/>
</dbReference>
<dbReference type="Proteomes" id="UP000664628">
    <property type="component" value="Unassembled WGS sequence"/>
</dbReference>
<reference evidence="1 2" key="1">
    <citation type="submission" date="2021-03" db="EMBL/GenBank/DDBJ databases">
        <title>Fibrella sp. HMF5405 genome sequencing and assembly.</title>
        <authorList>
            <person name="Kang H."/>
            <person name="Kim H."/>
            <person name="Bae S."/>
            <person name="Joh K."/>
        </authorList>
    </citation>
    <scope>NUCLEOTIDE SEQUENCE [LARGE SCALE GENOMIC DNA]</scope>
    <source>
        <strain evidence="1 2">HMF5405</strain>
    </source>
</reference>
<proteinExistence type="predicted"/>
<dbReference type="EMBL" id="JAFMYW010000001">
    <property type="protein sequence ID" value="MBO0947523.1"/>
    <property type="molecule type" value="Genomic_DNA"/>
</dbReference>
<sequence length="143" mass="15397">MIDPGPALQAAYIALLTGFKVDGVSIPVYDSLAPDKAAAPYIILTRSDTRSDSTKTSFGHKLTVTLDVVTRFAPGPVSSLPAERIVAALLTLLFPAPRVCPLTVAGFVLWLYSFQGTKPLTTRTPTDTLIRRLVTINHQLHPA</sequence>
<comment type="caution">
    <text evidence="1">The sequence shown here is derived from an EMBL/GenBank/DDBJ whole genome shotgun (WGS) entry which is preliminary data.</text>
</comment>
<dbReference type="Gene3D" id="3.30.2000.30">
    <property type="match status" value="1"/>
</dbReference>
<dbReference type="Pfam" id="PF11367">
    <property type="entry name" value="Tail_completion_gp17"/>
    <property type="match status" value="1"/>
</dbReference>
<dbReference type="RefSeq" id="WP_207327431.1">
    <property type="nucleotide sequence ID" value="NZ_JAFMYW010000001.1"/>
</dbReference>